<dbReference type="InterPro" id="IPR008713">
    <property type="entry name" value="Phage_lambda_NinG"/>
</dbReference>
<evidence type="ECO:0008006" key="2">
    <source>
        <dbReference type="Google" id="ProtNLM"/>
    </source>
</evidence>
<protein>
    <recommendedName>
        <fullName evidence="2">Lambda NinG family protein</fullName>
    </recommendedName>
</protein>
<dbReference type="Pfam" id="PF05766">
    <property type="entry name" value="NinG"/>
    <property type="match status" value="1"/>
</dbReference>
<gene>
    <name evidence="1" type="ORF">LCGC14_2395040</name>
</gene>
<comment type="caution">
    <text evidence="1">The sequence shown here is derived from an EMBL/GenBank/DDBJ whole genome shotgun (WGS) entry which is preliminary data.</text>
</comment>
<reference evidence="1" key="1">
    <citation type="journal article" date="2015" name="Nature">
        <title>Complex archaea that bridge the gap between prokaryotes and eukaryotes.</title>
        <authorList>
            <person name="Spang A."/>
            <person name="Saw J.H."/>
            <person name="Jorgensen S.L."/>
            <person name="Zaremba-Niedzwiedzka K."/>
            <person name="Martijn J."/>
            <person name="Lind A.E."/>
            <person name="van Eijk R."/>
            <person name="Schleper C."/>
            <person name="Guy L."/>
            <person name="Ettema T.J."/>
        </authorList>
    </citation>
    <scope>NUCLEOTIDE SEQUENCE</scope>
</reference>
<dbReference type="AlphaFoldDB" id="A0A0F9ERI2"/>
<evidence type="ECO:0000313" key="1">
    <source>
        <dbReference type="EMBL" id="KKL26463.1"/>
    </source>
</evidence>
<organism evidence="1">
    <name type="scientific">marine sediment metagenome</name>
    <dbReference type="NCBI Taxonomy" id="412755"/>
    <lineage>
        <taxon>unclassified sequences</taxon>
        <taxon>metagenomes</taxon>
        <taxon>ecological metagenomes</taxon>
    </lineage>
</organism>
<sequence>MVKARTKKRRSISSAKAACWKVFSRYIRLRDCLGTTGSPYHGECITCDATLEFDQLQAGHFIPGRHNANLFSERGVHSQCRACNILRHGMPLEYRRQVIKLYGAGADEELEAEAREIKKFAVQELDDLRQHYEEEIVELEGK</sequence>
<accession>A0A0F9ERI2</accession>
<dbReference type="EMBL" id="LAZR01035831">
    <property type="protein sequence ID" value="KKL26463.1"/>
    <property type="molecule type" value="Genomic_DNA"/>
</dbReference>
<proteinExistence type="predicted"/>
<name>A0A0F9ERI2_9ZZZZ</name>